<evidence type="ECO:0000313" key="1">
    <source>
        <dbReference type="EMBL" id="MBA6152394.1"/>
    </source>
</evidence>
<accession>A0A7W2M455</accession>
<gene>
    <name evidence="1" type="ORF">H3Z82_06615</name>
</gene>
<organism evidence="1 2">
    <name type="scientific">Gelidibacter maritimus</name>
    <dbReference type="NCBI Taxonomy" id="2761487"/>
    <lineage>
        <taxon>Bacteria</taxon>
        <taxon>Pseudomonadati</taxon>
        <taxon>Bacteroidota</taxon>
        <taxon>Flavobacteriia</taxon>
        <taxon>Flavobacteriales</taxon>
        <taxon>Flavobacteriaceae</taxon>
        <taxon>Gelidibacter</taxon>
    </lineage>
</organism>
<comment type="caution">
    <text evidence="1">The sequence shown here is derived from an EMBL/GenBank/DDBJ whole genome shotgun (WGS) entry which is preliminary data.</text>
</comment>
<dbReference type="EMBL" id="JACGLT010000004">
    <property type="protein sequence ID" value="MBA6152394.1"/>
    <property type="molecule type" value="Genomic_DNA"/>
</dbReference>
<keyword evidence="2" id="KW-1185">Reference proteome</keyword>
<dbReference type="Proteomes" id="UP000541857">
    <property type="component" value="Unassembled WGS sequence"/>
</dbReference>
<proteinExistence type="predicted"/>
<sequence>MEAVELVEKIATKQEVKTQLLKVLEAFQNLDYHSLNDLLDDDAYYEDLKKPSFIYRQKEIFSKFDKIGDTYLNISTNICTGCLCSEPVFVFTGNRSGHKYAIYIEFTQGEITDIYRCTEQSDWFDTDMPF</sequence>
<evidence type="ECO:0000313" key="2">
    <source>
        <dbReference type="Proteomes" id="UP000541857"/>
    </source>
</evidence>
<dbReference type="AlphaFoldDB" id="A0A7W2M455"/>
<name>A0A7W2M455_9FLAO</name>
<evidence type="ECO:0008006" key="3">
    <source>
        <dbReference type="Google" id="ProtNLM"/>
    </source>
</evidence>
<dbReference type="RefSeq" id="WP_182203924.1">
    <property type="nucleotide sequence ID" value="NZ_JACGLT010000004.1"/>
</dbReference>
<reference evidence="1 2" key="1">
    <citation type="submission" date="2020-07" db="EMBL/GenBank/DDBJ databases">
        <title>Bacterium isolated from marine sediment.</title>
        <authorList>
            <person name="Shang D."/>
        </authorList>
    </citation>
    <scope>NUCLEOTIDE SEQUENCE [LARGE SCALE GENOMIC DNA]</scope>
    <source>
        <strain evidence="1 2">F6074</strain>
    </source>
</reference>
<protein>
    <recommendedName>
        <fullName evidence="3">Nuclear transport factor 2 family protein</fullName>
    </recommendedName>
</protein>